<sequence length="242" mass="27573">MRLYIIILLGFCLFSCNRSAQKQSAAAASKADTAVHKMPDSLKNNIVHEIKLDVKSGFFSAEETLDRVKEVFDGDSLDEQWIVSKINRTYAQAFNAQVQWPTVTAFDRLAKAFDKLNQNHIIALHNQGMTKEDGVDDCTELHNKLKKKGIRTRGYCFYHGQDLDRVIEDKNLYLAFGDFDDNDRKGVAIGKAIVKVLKEQGFKVNWNNSMDSRIEIENLTWRKRFGNGNCSYDRAVKILSGK</sequence>
<protein>
    <submittedName>
        <fullName evidence="1">Uncharacterized protein</fullName>
    </submittedName>
</protein>
<dbReference type="AlphaFoldDB" id="A0A110B1P7"/>
<dbReference type="KEGG" id="mgot:MgSA37_01205"/>
<dbReference type="GO" id="GO:0004519">
    <property type="term" value="F:endonuclease activity"/>
    <property type="evidence" value="ECO:0007669"/>
    <property type="project" value="UniProtKB-KW"/>
</dbReference>
<reference evidence="1 2" key="1">
    <citation type="submission" date="2015-12" db="EMBL/GenBank/DDBJ databases">
        <title>Genome sequence of Mucilaginibacter gotjawali.</title>
        <authorList>
            <person name="Lee J.S."/>
            <person name="Lee K.C."/>
            <person name="Kim K.K."/>
            <person name="Lee B.W."/>
        </authorList>
    </citation>
    <scope>NUCLEOTIDE SEQUENCE [LARGE SCALE GENOMIC DNA]</scope>
    <source>
        <strain evidence="1 2">SA3-7</strain>
    </source>
</reference>
<dbReference type="InterPro" id="IPR054186">
    <property type="entry name" value="DUF6891"/>
</dbReference>
<dbReference type="OrthoDB" id="5515732at2"/>
<dbReference type="Pfam" id="PF21831">
    <property type="entry name" value="DUF6891"/>
    <property type="match status" value="1"/>
</dbReference>
<proteinExistence type="predicted"/>
<organism evidence="1 2">
    <name type="scientific">Mucilaginibacter gotjawali</name>
    <dbReference type="NCBI Taxonomy" id="1550579"/>
    <lineage>
        <taxon>Bacteria</taxon>
        <taxon>Pseudomonadati</taxon>
        <taxon>Bacteroidota</taxon>
        <taxon>Sphingobacteriia</taxon>
        <taxon>Sphingobacteriales</taxon>
        <taxon>Sphingobacteriaceae</taxon>
        <taxon>Mucilaginibacter</taxon>
    </lineage>
</organism>
<evidence type="ECO:0000313" key="2">
    <source>
        <dbReference type="Proteomes" id="UP000218263"/>
    </source>
</evidence>
<dbReference type="Proteomes" id="UP000218263">
    <property type="component" value="Chromosome"/>
</dbReference>
<name>A0A110B1P7_9SPHI</name>
<accession>A0A110B1P7</accession>
<gene>
    <name evidence="1" type="ORF">MgSA37_01205</name>
</gene>
<dbReference type="RefSeq" id="WP_096350315.1">
    <property type="nucleotide sequence ID" value="NZ_AP017313.1"/>
</dbReference>
<keyword evidence="2" id="KW-1185">Reference proteome</keyword>
<dbReference type="EMBL" id="AP017313">
    <property type="protein sequence ID" value="BAU53038.1"/>
    <property type="molecule type" value="Genomic_DNA"/>
</dbReference>
<evidence type="ECO:0000313" key="1">
    <source>
        <dbReference type="EMBL" id="BAU53038.1"/>
    </source>
</evidence>